<dbReference type="EMBL" id="JACQWF010000344">
    <property type="protein sequence ID" value="MBI4596268.1"/>
    <property type="molecule type" value="Genomic_DNA"/>
</dbReference>
<organism evidence="1 2">
    <name type="scientific">Tectimicrobiota bacterium</name>
    <dbReference type="NCBI Taxonomy" id="2528274"/>
    <lineage>
        <taxon>Bacteria</taxon>
        <taxon>Pseudomonadati</taxon>
        <taxon>Nitrospinota/Tectimicrobiota group</taxon>
        <taxon>Candidatus Tectimicrobiota</taxon>
    </lineage>
</organism>
<dbReference type="Proteomes" id="UP000772181">
    <property type="component" value="Unassembled WGS sequence"/>
</dbReference>
<reference evidence="1" key="1">
    <citation type="submission" date="2020-07" db="EMBL/GenBank/DDBJ databases">
        <title>Huge and variable diversity of episymbiotic CPR bacteria and DPANN archaea in groundwater ecosystems.</title>
        <authorList>
            <person name="He C.Y."/>
            <person name="Keren R."/>
            <person name="Whittaker M."/>
            <person name="Farag I.F."/>
            <person name="Doudna J."/>
            <person name="Cate J.H.D."/>
            <person name="Banfield J.F."/>
        </authorList>
    </citation>
    <scope>NUCLEOTIDE SEQUENCE</scope>
    <source>
        <strain evidence="1">NC_groundwater_1482_Ag_S-0.65um_47_24</strain>
    </source>
</reference>
<evidence type="ECO:0000313" key="1">
    <source>
        <dbReference type="EMBL" id="MBI4596268.1"/>
    </source>
</evidence>
<sequence>MNSQKFAIVFREPLPPAKGRYPGYNPRTEKSNGLICKYDVAVTMRHGTKI</sequence>
<evidence type="ECO:0000313" key="2">
    <source>
        <dbReference type="Proteomes" id="UP000772181"/>
    </source>
</evidence>
<name>A0A933GLU2_UNCTE</name>
<proteinExistence type="predicted"/>
<comment type="caution">
    <text evidence="1">The sequence shown here is derived from an EMBL/GenBank/DDBJ whole genome shotgun (WGS) entry which is preliminary data.</text>
</comment>
<accession>A0A933GLU2</accession>
<dbReference type="AlphaFoldDB" id="A0A933GLU2"/>
<protein>
    <submittedName>
        <fullName evidence="1">Uncharacterized protein</fullName>
    </submittedName>
</protein>
<gene>
    <name evidence="1" type="ORF">HY730_07840</name>
</gene>